<dbReference type="RefSeq" id="WP_179489192.1">
    <property type="nucleotide sequence ID" value="NZ_JACCBV010000001.1"/>
</dbReference>
<gene>
    <name evidence="5" type="ORF">BJ991_001723</name>
</gene>
<evidence type="ECO:0000313" key="5">
    <source>
        <dbReference type="EMBL" id="NYE19695.1"/>
    </source>
</evidence>
<dbReference type="GO" id="GO:0000976">
    <property type="term" value="F:transcription cis-regulatory region binding"/>
    <property type="evidence" value="ECO:0007669"/>
    <property type="project" value="TreeGrafter"/>
</dbReference>
<reference evidence="5 6" key="1">
    <citation type="submission" date="2020-07" db="EMBL/GenBank/DDBJ databases">
        <title>Sequencing the genomes of 1000 actinobacteria strains.</title>
        <authorList>
            <person name="Klenk H.-P."/>
        </authorList>
    </citation>
    <scope>NUCLEOTIDE SEQUENCE [LARGE SCALE GENOMIC DNA]</scope>
    <source>
        <strain evidence="5 6">DSM 24662</strain>
    </source>
</reference>
<keyword evidence="2" id="KW-0238">DNA-binding</keyword>
<dbReference type="InterPro" id="IPR028082">
    <property type="entry name" value="Peripla_BP_I"/>
</dbReference>
<dbReference type="PANTHER" id="PTHR30146">
    <property type="entry name" value="LACI-RELATED TRANSCRIPTIONAL REPRESSOR"/>
    <property type="match status" value="1"/>
</dbReference>
<keyword evidence="1" id="KW-0805">Transcription regulation</keyword>
<dbReference type="AlphaFoldDB" id="A0A7Y9GND3"/>
<sequence length="276" mass="28303">MSGSPLAGLFAPAGAADEISLTAHHGEFVAALEREVRGRGHRLVLLGVASPADIAAQAEGLAGVVLLGFRDDELAGLPDLGTRAVAIDAYARHPSLAVIRTDDAEGGRRAAEVLLSRGHRDVLVVGPSDETSGVMRERHEGFRSVFVAAGAGAPARHMTAGTTVREGVMLGRALRARHPSITAVFAAADTLAVGVMEGLALAGARVPADVSVLGFDDLALASVVTPKLSTVAQDIPRKARLAAEALLDPRLAPSVAGPLTVDVVVIERASIGRAAR</sequence>
<evidence type="ECO:0000256" key="1">
    <source>
        <dbReference type="ARBA" id="ARBA00023015"/>
    </source>
</evidence>
<evidence type="ECO:0000259" key="4">
    <source>
        <dbReference type="Pfam" id="PF13377"/>
    </source>
</evidence>
<dbReference type="GO" id="GO:0003700">
    <property type="term" value="F:DNA-binding transcription factor activity"/>
    <property type="evidence" value="ECO:0007669"/>
    <property type="project" value="TreeGrafter"/>
</dbReference>
<dbReference type="Pfam" id="PF13377">
    <property type="entry name" value="Peripla_BP_3"/>
    <property type="match status" value="1"/>
</dbReference>
<protein>
    <submittedName>
        <fullName evidence="5">LacI family transcriptional regulator</fullName>
    </submittedName>
</protein>
<evidence type="ECO:0000256" key="2">
    <source>
        <dbReference type="ARBA" id="ARBA00023125"/>
    </source>
</evidence>
<dbReference type="Gene3D" id="3.40.50.2300">
    <property type="match status" value="2"/>
</dbReference>
<proteinExistence type="predicted"/>
<evidence type="ECO:0000256" key="3">
    <source>
        <dbReference type="ARBA" id="ARBA00023163"/>
    </source>
</evidence>
<dbReference type="Proteomes" id="UP000576969">
    <property type="component" value="Unassembled WGS sequence"/>
</dbReference>
<keyword evidence="6" id="KW-1185">Reference proteome</keyword>
<dbReference type="EMBL" id="JACCBV010000001">
    <property type="protein sequence ID" value="NYE19695.1"/>
    <property type="molecule type" value="Genomic_DNA"/>
</dbReference>
<feature type="domain" description="Transcriptional regulator LacI/GalR-like sensor" evidence="4">
    <location>
        <begin position="112"/>
        <end position="270"/>
    </location>
</feature>
<accession>A0A7Y9GND3</accession>
<keyword evidence="3" id="KW-0804">Transcription</keyword>
<name>A0A7Y9GND3_9MICO</name>
<evidence type="ECO:0000313" key="6">
    <source>
        <dbReference type="Proteomes" id="UP000576969"/>
    </source>
</evidence>
<comment type="caution">
    <text evidence="5">The sequence shown here is derived from an EMBL/GenBank/DDBJ whole genome shotgun (WGS) entry which is preliminary data.</text>
</comment>
<dbReference type="SUPFAM" id="SSF53822">
    <property type="entry name" value="Periplasmic binding protein-like I"/>
    <property type="match status" value="1"/>
</dbReference>
<dbReference type="CDD" id="cd06267">
    <property type="entry name" value="PBP1_LacI_sugar_binding-like"/>
    <property type="match status" value="1"/>
</dbReference>
<dbReference type="InterPro" id="IPR046335">
    <property type="entry name" value="LacI/GalR-like_sensor"/>
</dbReference>
<organism evidence="5 6">
    <name type="scientific">Microbacterium immunditiarum</name>
    <dbReference type="NCBI Taxonomy" id="337480"/>
    <lineage>
        <taxon>Bacteria</taxon>
        <taxon>Bacillati</taxon>
        <taxon>Actinomycetota</taxon>
        <taxon>Actinomycetes</taxon>
        <taxon>Micrococcales</taxon>
        <taxon>Microbacteriaceae</taxon>
        <taxon>Microbacterium</taxon>
    </lineage>
</organism>
<dbReference type="PANTHER" id="PTHR30146:SF24">
    <property type="entry name" value="XYLOSE OPERON REGULATORY PROTEIN"/>
    <property type="match status" value="1"/>
</dbReference>